<dbReference type="AlphaFoldDB" id="A0A923M7R8"/>
<protein>
    <submittedName>
        <fullName evidence="2">Uncharacterized protein</fullName>
    </submittedName>
</protein>
<gene>
    <name evidence="2" type="ORF">H8R02_06615</name>
</gene>
<feature type="region of interest" description="Disordered" evidence="1">
    <location>
        <begin position="1"/>
        <end position="77"/>
    </location>
</feature>
<accession>A0A923M7R8</accession>
<dbReference type="Proteomes" id="UP000596827">
    <property type="component" value="Unassembled WGS sequence"/>
</dbReference>
<dbReference type="EMBL" id="JACORU010000001">
    <property type="protein sequence ID" value="MBC5764117.1"/>
    <property type="molecule type" value="Genomic_DNA"/>
</dbReference>
<sequence length="77" mass="8482">MERKVGPGETTPVQGETQQPSPRMPHERDESSGSQAADEPTGREIGELGRKDVERGVKDTTKQSELEKTYDRLSGRG</sequence>
<dbReference type="RefSeq" id="WP_187080515.1">
    <property type="nucleotide sequence ID" value="NZ_JACORU010000001.1"/>
</dbReference>
<keyword evidence="3" id="KW-1185">Reference proteome</keyword>
<evidence type="ECO:0000313" key="2">
    <source>
        <dbReference type="EMBL" id="MBC5764117.1"/>
    </source>
</evidence>
<organism evidence="2 3">
    <name type="scientific">Ramlibacter albus</name>
    <dbReference type="NCBI Taxonomy" id="2079448"/>
    <lineage>
        <taxon>Bacteria</taxon>
        <taxon>Pseudomonadati</taxon>
        <taxon>Pseudomonadota</taxon>
        <taxon>Betaproteobacteria</taxon>
        <taxon>Burkholderiales</taxon>
        <taxon>Comamonadaceae</taxon>
        <taxon>Ramlibacter</taxon>
    </lineage>
</organism>
<reference evidence="2" key="1">
    <citation type="submission" date="2020-08" db="EMBL/GenBank/DDBJ databases">
        <title>Ramlibacter sp. GTP1 16S ribosomal RNA gene genome sequencing and assembly.</title>
        <authorList>
            <person name="Kang M."/>
        </authorList>
    </citation>
    <scope>NUCLEOTIDE SEQUENCE</scope>
    <source>
        <strain evidence="2">GTP1</strain>
    </source>
</reference>
<evidence type="ECO:0000313" key="3">
    <source>
        <dbReference type="Proteomes" id="UP000596827"/>
    </source>
</evidence>
<comment type="caution">
    <text evidence="2">The sequence shown here is derived from an EMBL/GenBank/DDBJ whole genome shotgun (WGS) entry which is preliminary data.</text>
</comment>
<evidence type="ECO:0000256" key="1">
    <source>
        <dbReference type="SAM" id="MobiDB-lite"/>
    </source>
</evidence>
<feature type="compositionally biased region" description="Basic and acidic residues" evidence="1">
    <location>
        <begin position="40"/>
        <end position="77"/>
    </location>
</feature>
<proteinExistence type="predicted"/>
<name>A0A923M7R8_9BURK</name>
<feature type="compositionally biased region" description="Polar residues" evidence="1">
    <location>
        <begin position="11"/>
        <end position="21"/>
    </location>
</feature>